<accession>A0A3R7MJ35</accession>
<organism evidence="5 6">
    <name type="scientific">Trypanosoma conorhini</name>
    <dbReference type="NCBI Taxonomy" id="83891"/>
    <lineage>
        <taxon>Eukaryota</taxon>
        <taxon>Discoba</taxon>
        <taxon>Euglenozoa</taxon>
        <taxon>Kinetoplastea</taxon>
        <taxon>Metakinetoplastina</taxon>
        <taxon>Trypanosomatida</taxon>
        <taxon>Trypanosomatidae</taxon>
        <taxon>Trypanosoma</taxon>
    </lineage>
</organism>
<dbReference type="GO" id="GO:0008180">
    <property type="term" value="C:COP9 signalosome"/>
    <property type="evidence" value="ECO:0007669"/>
    <property type="project" value="UniProtKB-KW"/>
</dbReference>
<dbReference type="RefSeq" id="XP_029227666.1">
    <property type="nucleotide sequence ID" value="XM_029372209.1"/>
</dbReference>
<dbReference type="OrthoDB" id="295656at2759"/>
<dbReference type="EMBL" id="MKKU01000307">
    <property type="protein sequence ID" value="RNF16001.1"/>
    <property type="molecule type" value="Genomic_DNA"/>
</dbReference>
<dbReference type="Pfam" id="PF01399">
    <property type="entry name" value="PCI"/>
    <property type="match status" value="1"/>
</dbReference>
<evidence type="ECO:0000256" key="3">
    <source>
        <dbReference type="ARBA" id="ARBA00022790"/>
    </source>
</evidence>
<dbReference type="Gene3D" id="1.10.10.10">
    <property type="entry name" value="Winged helix-like DNA-binding domain superfamily/Winged helix DNA-binding domain"/>
    <property type="match status" value="1"/>
</dbReference>
<gene>
    <name evidence="5" type="ORF">Tco025E_05308</name>
</gene>
<dbReference type="PANTHER" id="PTHR10855">
    <property type="entry name" value="26S PROTEASOME NON-ATPASE REGULATORY SUBUNIT 12/COP9 SIGNALOSOME COMPLEX SUBUNIT 4"/>
    <property type="match status" value="1"/>
</dbReference>
<reference evidence="5 6" key="1">
    <citation type="journal article" date="2018" name="BMC Genomics">
        <title>Genomic comparison of Trypanosoma conorhini and Trypanosoma rangeli to Trypanosoma cruzi strains of high and low virulence.</title>
        <authorList>
            <person name="Bradwell K.R."/>
            <person name="Koparde V.N."/>
            <person name="Matveyev A.V."/>
            <person name="Serrano M.G."/>
            <person name="Alves J.M."/>
            <person name="Parikh H."/>
            <person name="Huang B."/>
            <person name="Lee V."/>
            <person name="Espinosa-Alvarez O."/>
            <person name="Ortiz P.A."/>
            <person name="Costa-Martins A.G."/>
            <person name="Teixeira M.M."/>
            <person name="Buck G.A."/>
        </authorList>
    </citation>
    <scope>NUCLEOTIDE SEQUENCE [LARGE SCALE GENOMIC DNA]</scope>
    <source>
        <strain evidence="5 6">025E</strain>
    </source>
</reference>
<comment type="caution">
    <text evidence="5">The sequence shown here is derived from an EMBL/GenBank/DDBJ whole genome shotgun (WGS) entry which is preliminary data.</text>
</comment>
<protein>
    <recommendedName>
        <fullName evidence="2">COP9 signalosome complex subunit 4</fullName>
    </recommendedName>
</protein>
<proteinExistence type="inferred from homology"/>
<keyword evidence="3" id="KW-0736">Signalosome</keyword>
<evidence type="ECO:0000313" key="5">
    <source>
        <dbReference type="EMBL" id="RNF16001.1"/>
    </source>
</evidence>
<dbReference type="SMART" id="SM00088">
    <property type="entry name" value="PINT"/>
    <property type="match status" value="1"/>
</dbReference>
<dbReference type="SUPFAM" id="SSF46785">
    <property type="entry name" value="Winged helix' DNA-binding domain"/>
    <property type="match status" value="1"/>
</dbReference>
<dbReference type="InterPro" id="IPR036390">
    <property type="entry name" value="WH_DNA-bd_sf"/>
</dbReference>
<evidence type="ECO:0000313" key="6">
    <source>
        <dbReference type="Proteomes" id="UP000284403"/>
    </source>
</evidence>
<dbReference type="PANTHER" id="PTHR10855:SF2">
    <property type="entry name" value="COP9 SIGNALOSOME COMPLEX SUBUNIT 4"/>
    <property type="match status" value="1"/>
</dbReference>
<dbReference type="Proteomes" id="UP000284403">
    <property type="component" value="Unassembled WGS sequence"/>
</dbReference>
<dbReference type="GeneID" id="40318919"/>
<feature type="domain" description="PCI" evidence="4">
    <location>
        <begin position="267"/>
        <end position="352"/>
    </location>
</feature>
<sequence length="377" mass="41757">MPEEHGGYSEAQVASLVASQNMPAWDAFVNWLLMELAPSEASRAVIACALRQLHEAARVNLTFAIQAGNALLAAATHRSAVWSTVLFDIRGAVANWCVQAGDEEQAQELWRLMLPADDDMESLRLLTNILNSALRTRSFAAAETDCLRGLASYKALAARQEANDVVNSFLQAFAALLAGRHRFAEASQRFHELYVRTKTLAHLRAAVVCAIQADASATRSRLLGIFYKDENAALLGGLHGLLHRAHHAQLLRPDDLRRFLPYVEAPSDTAAVERAFIQHNLQAISRVYYNIGFAELGALLGTTGCEAERLVARMVSERRLDATLDQTTETVLFCRHDNTAALEVRDARIAFACEELARATDLIVSRHDEFREYLLFN</sequence>
<evidence type="ECO:0000256" key="2">
    <source>
        <dbReference type="ARBA" id="ARBA00014881"/>
    </source>
</evidence>
<evidence type="ECO:0000259" key="4">
    <source>
        <dbReference type="SMART" id="SM00088"/>
    </source>
</evidence>
<dbReference type="InterPro" id="IPR040134">
    <property type="entry name" value="PSMD12/CSN4"/>
</dbReference>
<dbReference type="InterPro" id="IPR000717">
    <property type="entry name" value="PCI_dom"/>
</dbReference>
<dbReference type="GO" id="GO:0005829">
    <property type="term" value="C:cytosol"/>
    <property type="evidence" value="ECO:0007669"/>
    <property type="project" value="TreeGrafter"/>
</dbReference>
<evidence type="ECO:0000256" key="1">
    <source>
        <dbReference type="ARBA" id="ARBA00010417"/>
    </source>
</evidence>
<dbReference type="InterPro" id="IPR036388">
    <property type="entry name" value="WH-like_DNA-bd_sf"/>
</dbReference>
<comment type="similarity">
    <text evidence="1">Belongs to the CSN4 family.</text>
</comment>
<keyword evidence="6" id="KW-1185">Reference proteome</keyword>
<name>A0A3R7MJ35_9TRYP</name>
<dbReference type="AlphaFoldDB" id="A0A3R7MJ35"/>